<dbReference type="EMBL" id="BMAO01024840">
    <property type="protein sequence ID" value="GFQ98110.1"/>
    <property type="molecule type" value="Genomic_DNA"/>
</dbReference>
<dbReference type="Proteomes" id="UP000887116">
    <property type="component" value="Unassembled WGS sequence"/>
</dbReference>
<dbReference type="SUPFAM" id="SSF81343">
    <property type="entry name" value="Fumarate reductase respiratory complex transmembrane subunits"/>
    <property type="match status" value="1"/>
</dbReference>
<reference evidence="10" key="1">
    <citation type="submission" date="2020-07" db="EMBL/GenBank/DDBJ databases">
        <title>Multicomponent nature underlies the extraordinary mechanical properties of spider dragline silk.</title>
        <authorList>
            <person name="Kono N."/>
            <person name="Nakamura H."/>
            <person name="Mori M."/>
            <person name="Yoshida Y."/>
            <person name="Ohtoshi R."/>
            <person name="Malay A.D."/>
            <person name="Moran D.A.P."/>
            <person name="Tomita M."/>
            <person name="Numata K."/>
            <person name="Arakawa K."/>
        </authorList>
    </citation>
    <scope>NUCLEOTIDE SEQUENCE</scope>
</reference>
<evidence type="ECO:0000256" key="2">
    <source>
        <dbReference type="ARBA" id="ARBA00005163"/>
    </source>
</evidence>
<gene>
    <name evidence="10" type="primary">SDHC</name>
    <name evidence="10" type="ORF">TNCT_610221</name>
</gene>
<dbReference type="Pfam" id="PF01127">
    <property type="entry name" value="Sdh_cyt"/>
    <property type="match status" value="1"/>
</dbReference>
<dbReference type="OrthoDB" id="588261at2759"/>
<dbReference type="GO" id="GO:0009055">
    <property type="term" value="F:electron transfer activity"/>
    <property type="evidence" value="ECO:0007669"/>
    <property type="project" value="InterPro"/>
</dbReference>
<dbReference type="NCBIfam" id="TIGR02970">
    <property type="entry name" value="succ_dehyd_cytB"/>
    <property type="match status" value="1"/>
</dbReference>
<evidence type="ECO:0000313" key="10">
    <source>
        <dbReference type="EMBL" id="GFQ98110.1"/>
    </source>
</evidence>
<keyword evidence="3" id="KW-0349">Heme</keyword>
<dbReference type="GO" id="GO:0006121">
    <property type="term" value="P:mitochondrial electron transport, succinate to ubiquinone"/>
    <property type="evidence" value="ECO:0007669"/>
    <property type="project" value="UniProtKB-ARBA"/>
</dbReference>
<evidence type="ECO:0000256" key="7">
    <source>
        <dbReference type="ARBA" id="ARBA00023004"/>
    </source>
</evidence>
<evidence type="ECO:0000256" key="9">
    <source>
        <dbReference type="SAM" id="Phobius"/>
    </source>
</evidence>
<keyword evidence="8 9" id="KW-0472">Membrane</keyword>
<dbReference type="InterPro" id="IPR018495">
    <property type="entry name" value="Succ_DH_cyt_bsu_CS"/>
</dbReference>
<keyword evidence="7" id="KW-0408">Iron</keyword>
<dbReference type="PANTHER" id="PTHR10978">
    <property type="entry name" value="SUCCINATE DEHYDROGENASE CYTOCHROME B560 SUBUNIT"/>
    <property type="match status" value="1"/>
</dbReference>
<dbReference type="GO" id="GO:0016020">
    <property type="term" value="C:membrane"/>
    <property type="evidence" value="ECO:0007669"/>
    <property type="project" value="UniProtKB-SubCell"/>
</dbReference>
<dbReference type="PROSITE" id="PS01001">
    <property type="entry name" value="SDH_CYT_2"/>
    <property type="match status" value="1"/>
</dbReference>
<feature type="transmembrane region" description="Helical" evidence="9">
    <location>
        <begin position="109"/>
        <end position="128"/>
    </location>
</feature>
<dbReference type="InterPro" id="IPR034804">
    <property type="entry name" value="SQR/QFR_C/D"/>
</dbReference>
<organism evidence="10 11">
    <name type="scientific">Trichonephila clavata</name>
    <name type="common">Joro spider</name>
    <name type="synonym">Nephila clavata</name>
    <dbReference type="NCBI Taxonomy" id="2740835"/>
    <lineage>
        <taxon>Eukaryota</taxon>
        <taxon>Metazoa</taxon>
        <taxon>Ecdysozoa</taxon>
        <taxon>Arthropoda</taxon>
        <taxon>Chelicerata</taxon>
        <taxon>Arachnida</taxon>
        <taxon>Araneae</taxon>
        <taxon>Araneomorphae</taxon>
        <taxon>Entelegynae</taxon>
        <taxon>Araneoidea</taxon>
        <taxon>Nephilidae</taxon>
        <taxon>Trichonephila</taxon>
    </lineage>
</organism>
<name>A0A8X6G6N3_TRICU</name>
<feature type="transmembrane region" description="Helical" evidence="9">
    <location>
        <begin position="149"/>
        <end position="168"/>
    </location>
</feature>
<proteinExistence type="predicted"/>
<feature type="transmembrane region" description="Helical" evidence="9">
    <location>
        <begin position="77"/>
        <end position="97"/>
    </location>
</feature>
<dbReference type="PANTHER" id="PTHR10978:SF5">
    <property type="entry name" value="SUCCINATE DEHYDROGENASE CYTOCHROME B560 SUBUNIT, MITOCHONDRIAL"/>
    <property type="match status" value="1"/>
</dbReference>
<dbReference type="InterPro" id="IPR014314">
    <property type="entry name" value="Succ_DH_cytb556"/>
</dbReference>
<comment type="pathway">
    <text evidence="2">Carbohydrate metabolism; tricarboxylic acid cycle.</text>
</comment>
<keyword evidence="6 9" id="KW-1133">Transmembrane helix</keyword>
<dbReference type="GO" id="GO:0005739">
    <property type="term" value="C:mitochondrion"/>
    <property type="evidence" value="ECO:0007669"/>
    <property type="project" value="GOC"/>
</dbReference>
<evidence type="ECO:0000313" key="11">
    <source>
        <dbReference type="Proteomes" id="UP000887116"/>
    </source>
</evidence>
<evidence type="ECO:0000256" key="6">
    <source>
        <dbReference type="ARBA" id="ARBA00022989"/>
    </source>
</evidence>
<sequence length="170" mass="18972">MSAFLVFSRQLGRVGHRACFSASFQSHLPVTTSAIRGATETFFEKNERLKRPLSPHLTIYKPQLTTMLSLTHRATGIVLTGGLYAFSIGMLALPGHFPYYFEYFQTLHIAAPIIFSLKFALAWTTLYHSANGIRHLFWDMGYGYDLKNLYISGYLVLGISLAASLIAASL</sequence>
<evidence type="ECO:0000256" key="3">
    <source>
        <dbReference type="ARBA" id="ARBA00022617"/>
    </source>
</evidence>
<dbReference type="FunFam" id="1.20.1300.10:FF:000011">
    <property type="entry name" value="Succinate dehydrogenase cytochrome b560 subunit"/>
    <property type="match status" value="1"/>
</dbReference>
<dbReference type="InterPro" id="IPR000701">
    <property type="entry name" value="SuccDH_FuR_B_TM-su"/>
</dbReference>
<evidence type="ECO:0000256" key="4">
    <source>
        <dbReference type="ARBA" id="ARBA00022692"/>
    </source>
</evidence>
<evidence type="ECO:0000256" key="8">
    <source>
        <dbReference type="ARBA" id="ARBA00023136"/>
    </source>
</evidence>
<evidence type="ECO:0000256" key="5">
    <source>
        <dbReference type="ARBA" id="ARBA00022723"/>
    </source>
</evidence>
<comment type="subcellular location">
    <subcellularLocation>
        <location evidence="1">Membrane</location>
        <topology evidence="1">Multi-pass membrane protein</topology>
    </subcellularLocation>
</comment>
<dbReference type="PROSITE" id="PS01000">
    <property type="entry name" value="SDH_CYT_1"/>
    <property type="match status" value="1"/>
</dbReference>
<keyword evidence="5" id="KW-0479">Metal-binding</keyword>
<dbReference type="GO" id="GO:0006099">
    <property type="term" value="P:tricarboxylic acid cycle"/>
    <property type="evidence" value="ECO:0007669"/>
    <property type="project" value="InterPro"/>
</dbReference>
<dbReference type="AlphaFoldDB" id="A0A8X6G6N3"/>
<dbReference type="GO" id="GO:0046872">
    <property type="term" value="F:metal ion binding"/>
    <property type="evidence" value="ECO:0007669"/>
    <property type="project" value="UniProtKB-KW"/>
</dbReference>
<keyword evidence="4 9" id="KW-0812">Transmembrane</keyword>
<protein>
    <submittedName>
        <fullName evidence="10">Succinate dehydrogenase cytochrome b560 subunit, mitochondrial</fullName>
    </submittedName>
</protein>
<evidence type="ECO:0000256" key="1">
    <source>
        <dbReference type="ARBA" id="ARBA00004141"/>
    </source>
</evidence>
<accession>A0A8X6G6N3</accession>
<comment type="caution">
    <text evidence="10">The sequence shown here is derived from an EMBL/GenBank/DDBJ whole genome shotgun (WGS) entry which is preliminary data.</text>
</comment>
<dbReference type="CDD" id="cd03499">
    <property type="entry name" value="SQR_TypeC_SdhC"/>
    <property type="match status" value="1"/>
</dbReference>
<dbReference type="Gene3D" id="1.20.1300.10">
    <property type="entry name" value="Fumarate reductase/succinate dehydrogenase, transmembrane subunit"/>
    <property type="match status" value="1"/>
</dbReference>
<keyword evidence="11" id="KW-1185">Reference proteome</keyword>